<dbReference type="RefSeq" id="WP_131352659.1">
    <property type="nucleotide sequence ID" value="NZ_SJKB01000002.1"/>
</dbReference>
<proteinExistence type="predicted"/>
<gene>
    <name evidence="2" type="ORF">E0H73_06940</name>
</gene>
<dbReference type="SMART" id="SM00418">
    <property type="entry name" value="HTH_ARSR"/>
    <property type="match status" value="1"/>
</dbReference>
<dbReference type="CDD" id="cd00090">
    <property type="entry name" value="HTH_ARSR"/>
    <property type="match status" value="1"/>
</dbReference>
<dbReference type="PROSITE" id="PS50987">
    <property type="entry name" value="HTH_ARSR_2"/>
    <property type="match status" value="1"/>
</dbReference>
<dbReference type="AlphaFoldDB" id="A0A4V2MBR7"/>
<dbReference type="OrthoDB" id="9806976at2"/>
<name>A0A4V2MBR7_9ACTN</name>
<feature type="domain" description="HTH arsR-type" evidence="1">
    <location>
        <begin position="1"/>
        <end position="98"/>
    </location>
</feature>
<dbReference type="PANTHER" id="PTHR38600:SF1">
    <property type="entry name" value="TRANSCRIPTIONAL REGULATORY PROTEIN"/>
    <property type="match status" value="1"/>
</dbReference>
<dbReference type="Proteomes" id="UP000291144">
    <property type="component" value="Unassembled WGS sequence"/>
</dbReference>
<dbReference type="PANTHER" id="PTHR38600">
    <property type="entry name" value="TRANSCRIPTIONAL REGULATORY PROTEIN"/>
    <property type="match status" value="1"/>
</dbReference>
<comment type="caution">
    <text evidence="2">The sequence shown here is derived from an EMBL/GenBank/DDBJ whole genome shotgun (WGS) entry which is preliminary data.</text>
</comment>
<dbReference type="Gene3D" id="1.10.10.10">
    <property type="entry name" value="Winged helix-like DNA-binding domain superfamily/Winged helix DNA-binding domain"/>
    <property type="match status" value="1"/>
</dbReference>
<organism evidence="2 3">
    <name type="scientific">Kribbella pittospori</name>
    <dbReference type="NCBI Taxonomy" id="722689"/>
    <lineage>
        <taxon>Bacteria</taxon>
        <taxon>Bacillati</taxon>
        <taxon>Actinomycetota</taxon>
        <taxon>Actinomycetes</taxon>
        <taxon>Propionibacteriales</taxon>
        <taxon>Kribbellaceae</taxon>
        <taxon>Kribbella</taxon>
    </lineage>
</organism>
<sequence>MVEDQVDRFFEVLADPTRRQVVRLLGDGPQRAGQLATATGSSSPAMSRHLRILLAAGLVADERGPDDARVRIFRLNPEPVVAVQAWLDQVQAHWRDQLSSFKRHVEQKESS</sequence>
<reference evidence="2 3" key="1">
    <citation type="submission" date="2019-02" db="EMBL/GenBank/DDBJ databases">
        <title>Kribbella capetownensis sp. nov. and Kribbella speibonae sp. nov., isolated from soil.</title>
        <authorList>
            <person name="Curtis S.M."/>
            <person name="Norton I."/>
            <person name="Everest G.J."/>
            <person name="Meyers P.R."/>
        </authorList>
    </citation>
    <scope>NUCLEOTIDE SEQUENCE [LARGE SCALE GENOMIC DNA]</scope>
    <source>
        <strain evidence="2 3">NRRL B-24813</strain>
    </source>
</reference>
<dbReference type="SUPFAM" id="SSF46785">
    <property type="entry name" value="Winged helix' DNA-binding domain"/>
    <property type="match status" value="1"/>
</dbReference>
<dbReference type="PRINTS" id="PR00778">
    <property type="entry name" value="HTHARSR"/>
</dbReference>
<dbReference type="InterPro" id="IPR011991">
    <property type="entry name" value="ArsR-like_HTH"/>
</dbReference>
<keyword evidence="3" id="KW-1185">Reference proteome</keyword>
<protein>
    <submittedName>
        <fullName evidence="2">ArsR family transcriptional regulator</fullName>
    </submittedName>
</protein>
<evidence type="ECO:0000313" key="3">
    <source>
        <dbReference type="Proteomes" id="UP000291144"/>
    </source>
</evidence>
<dbReference type="EMBL" id="SJKB01000002">
    <property type="protein sequence ID" value="TCC64152.1"/>
    <property type="molecule type" value="Genomic_DNA"/>
</dbReference>
<dbReference type="Pfam" id="PF01022">
    <property type="entry name" value="HTH_5"/>
    <property type="match status" value="1"/>
</dbReference>
<dbReference type="InterPro" id="IPR001845">
    <property type="entry name" value="HTH_ArsR_DNA-bd_dom"/>
</dbReference>
<dbReference type="InterPro" id="IPR036388">
    <property type="entry name" value="WH-like_DNA-bd_sf"/>
</dbReference>
<dbReference type="NCBIfam" id="NF033788">
    <property type="entry name" value="HTH_metalloreg"/>
    <property type="match status" value="1"/>
</dbReference>
<accession>A0A4V2MBR7</accession>
<evidence type="ECO:0000259" key="1">
    <source>
        <dbReference type="PROSITE" id="PS50987"/>
    </source>
</evidence>
<dbReference type="InterPro" id="IPR036390">
    <property type="entry name" value="WH_DNA-bd_sf"/>
</dbReference>
<dbReference type="GO" id="GO:0003700">
    <property type="term" value="F:DNA-binding transcription factor activity"/>
    <property type="evidence" value="ECO:0007669"/>
    <property type="project" value="InterPro"/>
</dbReference>
<evidence type="ECO:0000313" key="2">
    <source>
        <dbReference type="EMBL" id="TCC64152.1"/>
    </source>
</evidence>